<gene>
    <name evidence="2" type="ORF">ACFQ16_07560</name>
</gene>
<protein>
    <submittedName>
        <fullName evidence="2">LuxR C-terminal-related transcriptional regulator</fullName>
    </submittedName>
</protein>
<dbReference type="Pfam" id="PF00196">
    <property type="entry name" value="GerE"/>
    <property type="match status" value="1"/>
</dbReference>
<dbReference type="PROSITE" id="PS00622">
    <property type="entry name" value="HTH_LUXR_1"/>
    <property type="match status" value="1"/>
</dbReference>
<dbReference type="InterPro" id="IPR041664">
    <property type="entry name" value="AAA_16"/>
</dbReference>
<dbReference type="InterPro" id="IPR000792">
    <property type="entry name" value="Tscrpt_reg_LuxR_C"/>
</dbReference>
<reference evidence="3" key="1">
    <citation type="journal article" date="2019" name="Int. J. Syst. Evol. Microbiol.">
        <title>The Global Catalogue of Microorganisms (GCM) 10K type strain sequencing project: providing services to taxonomists for standard genome sequencing and annotation.</title>
        <authorList>
            <consortium name="The Broad Institute Genomics Platform"/>
            <consortium name="The Broad Institute Genome Sequencing Center for Infectious Disease"/>
            <person name="Wu L."/>
            <person name="Ma J."/>
        </authorList>
    </citation>
    <scope>NUCLEOTIDE SEQUENCE [LARGE SCALE GENOMIC DNA]</scope>
    <source>
        <strain evidence="3">CCUG 56401</strain>
    </source>
</reference>
<dbReference type="SMART" id="SM00421">
    <property type="entry name" value="HTH_LUXR"/>
    <property type="match status" value="1"/>
</dbReference>
<proteinExistence type="predicted"/>
<accession>A0ABW3FM56</accession>
<dbReference type="Proteomes" id="UP001597018">
    <property type="component" value="Unassembled WGS sequence"/>
</dbReference>
<dbReference type="SUPFAM" id="SSF52540">
    <property type="entry name" value="P-loop containing nucleoside triphosphate hydrolases"/>
    <property type="match status" value="1"/>
</dbReference>
<dbReference type="InterPro" id="IPR027417">
    <property type="entry name" value="P-loop_NTPase"/>
</dbReference>
<name>A0ABW3FM56_9PSEU</name>
<dbReference type="PRINTS" id="PR00038">
    <property type="entry name" value="HTHLUXR"/>
</dbReference>
<keyword evidence="3" id="KW-1185">Reference proteome</keyword>
<feature type="domain" description="HTH luxR-type" evidence="1">
    <location>
        <begin position="742"/>
        <end position="807"/>
    </location>
</feature>
<evidence type="ECO:0000313" key="2">
    <source>
        <dbReference type="EMBL" id="MFD0919596.1"/>
    </source>
</evidence>
<organism evidence="2 3">
    <name type="scientific">Saccharopolyspora rosea</name>
    <dbReference type="NCBI Taxonomy" id="524884"/>
    <lineage>
        <taxon>Bacteria</taxon>
        <taxon>Bacillati</taxon>
        <taxon>Actinomycetota</taxon>
        <taxon>Actinomycetes</taxon>
        <taxon>Pseudonocardiales</taxon>
        <taxon>Pseudonocardiaceae</taxon>
        <taxon>Saccharopolyspora</taxon>
    </lineage>
</organism>
<evidence type="ECO:0000259" key="1">
    <source>
        <dbReference type="PROSITE" id="PS50043"/>
    </source>
</evidence>
<dbReference type="CDD" id="cd06170">
    <property type="entry name" value="LuxR_C_like"/>
    <property type="match status" value="1"/>
</dbReference>
<dbReference type="InterPro" id="IPR016032">
    <property type="entry name" value="Sig_transdc_resp-reg_C-effctor"/>
</dbReference>
<evidence type="ECO:0000313" key="3">
    <source>
        <dbReference type="Proteomes" id="UP001597018"/>
    </source>
</evidence>
<sequence>MSREGAQVVGRDGELALLTEYVLRPPGRAAVVAVRGGAGVGRTALLDTACHTWRRGGRPVLRVPVERPLLDVLLDAVRERYGHTASPRLMDSIAAASSLRARRGRPEGLALAHEVGRAVALAVGGDRCGVVAIDDADRCDAATSDVLAPVAEMARNGGVSVVFTARGAAATPLDVLVDESVALGPLSEQDVRGVLSRRLPRHPLDDTLVAALRTALGPLFGHPGVVLPTLRSLREAGRLVVVDEHWCLRGDDEIALPAEDEFVRLFRWHPSAAALAAVLTPRPLGLDDLVRDLEHRGADLGEAGTLLDELVAAGAVSVSATGDAVSLAVPALTAALRSAAVRERAVPPRAVTPARVRDLVAEGRFDEVCDQLERDLPSLVRDGTANPGVLGELAATYLAARLHEWRRCEPPEMTAVLRELGAPDPWQPYAAGRWDALARHLDRLGPTTPGAFFSLLAALSGPPVDDAELPPGRLEALRDAAAHGDLATVLEFFPRTACRTSTDSDFAGYRRVLRAYREGDWDAALSWARRMEARAPERRDAPPRRLARAIAAEACSRAGDHERADAWLRGVSHEVFAGHLVSWARCGLRYRTGRAAEALDGGWREYRWHREQGRTSGLDVLLGRLVDCAVREGEQHRAELGLAELEDLDALVRHRRSRTAVLLARGLVHHDRAALAEALRLARGSGDLNSVARACLALSELSDDPGPWLSEMYELTRRYGSAQSRVQLAEAMRQHGVVVPQQRARSESFGEIEARMVELVSDGCTNRQIAAVLHVSEKTVESHLTRIFARTGCRTRVELVAAWLDGRIGEVTA</sequence>
<dbReference type="PROSITE" id="PS50043">
    <property type="entry name" value="HTH_LUXR_2"/>
    <property type="match status" value="1"/>
</dbReference>
<dbReference type="Pfam" id="PF13191">
    <property type="entry name" value="AAA_16"/>
    <property type="match status" value="1"/>
</dbReference>
<dbReference type="RefSeq" id="WP_345599962.1">
    <property type="nucleotide sequence ID" value="NZ_BAABLT010000001.1"/>
</dbReference>
<dbReference type="Gene3D" id="1.10.10.10">
    <property type="entry name" value="Winged helix-like DNA-binding domain superfamily/Winged helix DNA-binding domain"/>
    <property type="match status" value="1"/>
</dbReference>
<dbReference type="InterPro" id="IPR036388">
    <property type="entry name" value="WH-like_DNA-bd_sf"/>
</dbReference>
<dbReference type="EMBL" id="JBHTIW010000003">
    <property type="protein sequence ID" value="MFD0919596.1"/>
    <property type="molecule type" value="Genomic_DNA"/>
</dbReference>
<comment type="caution">
    <text evidence="2">The sequence shown here is derived from an EMBL/GenBank/DDBJ whole genome shotgun (WGS) entry which is preliminary data.</text>
</comment>
<dbReference type="SUPFAM" id="SSF46894">
    <property type="entry name" value="C-terminal effector domain of the bipartite response regulators"/>
    <property type="match status" value="1"/>
</dbReference>